<dbReference type="AlphaFoldDB" id="M3H176"/>
<reference evidence="1 2" key="1">
    <citation type="submission" date="2013-01" db="EMBL/GenBank/DDBJ databases">
        <authorList>
            <person name="Harkins D.M."/>
            <person name="Durkin A.S."/>
            <person name="Brinkac L.M."/>
            <person name="Haft D.H."/>
            <person name="Selengut J.D."/>
            <person name="Sanka R."/>
            <person name="DePew J."/>
            <person name="Purushe J."/>
            <person name="Tulsiani S.M."/>
            <person name="Graham G.C."/>
            <person name="Burns M.-A."/>
            <person name="Dohnt M.F."/>
            <person name="Smythe L.D."/>
            <person name="McKay D.B."/>
            <person name="Craig S.B."/>
            <person name="Vinetz J.M."/>
            <person name="Sutton G.G."/>
            <person name="Nierman W.C."/>
            <person name="Fouts D.E."/>
        </authorList>
    </citation>
    <scope>NUCLEOTIDE SEQUENCE [LARGE SCALE GENOMIC DNA]</scope>
    <source>
        <strain evidence="1 2">LT2116</strain>
    </source>
</reference>
<sequence length="37" mass="4247">MSSTMHTTEFKTDKDLAELPEGTLAELLDGEYLWFLL</sequence>
<proteinExistence type="predicted"/>
<dbReference type="EMBL" id="AHOR02000022">
    <property type="protein sequence ID" value="EMF82500.1"/>
    <property type="molecule type" value="Genomic_DNA"/>
</dbReference>
<name>M3H176_9LEPT</name>
<evidence type="ECO:0000313" key="2">
    <source>
        <dbReference type="Proteomes" id="UP000011770"/>
    </source>
</evidence>
<accession>M3H176</accession>
<protein>
    <submittedName>
        <fullName evidence="1">Uncharacterized protein</fullName>
    </submittedName>
</protein>
<organism evidence="1 2">
    <name type="scientific">Leptospira weilii serovar Topaz str. LT2116</name>
    <dbReference type="NCBI Taxonomy" id="1088540"/>
    <lineage>
        <taxon>Bacteria</taxon>
        <taxon>Pseudomonadati</taxon>
        <taxon>Spirochaetota</taxon>
        <taxon>Spirochaetia</taxon>
        <taxon>Leptospirales</taxon>
        <taxon>Leptospiraceae</taxon>
        <taxon>Leptospira</taxon>
    </lineage>
</organism>
<gene>
    <name evidence="1" type="ORF">LEP1GSC188_0205</name>
</gene>
<comment type="caution">
    <text evidence="1">The sequence shown here is derived from an EMBL/GenBank/DDBJ whole genome shotgun (WGS) entry which is preliminary data.</text>
</comment>
<dbReference type="Proteomes" id="UP000011770">
    <property type="component" value="Unassembled WGS sequence"/>
</dbReference>
<evidence type="ECO:0000313" key="1">
    <source>
        <dbReference type="EMBL" id="EMF82500.1"/>
    </source>
</evidence>